<dbReference type="GO" id="GO:0005829">
    <property type="term" value="C:cytosol"/>
    <property type="evidence" value="ECO:0007669"/>
    <property type="project" value="TreeGrafter"/>
</dbReference>
<dbReference type="GO" id="GO:0022008">
    <property type="term" value="P:neurogenesis"/>
    <property type="evidence" value="ECO:0007669"/>
    <property type="project" value="TreeGrafter"/>
</dbReference>
<dbReference type="Pfam" id="PF00651">
    <property type="entry name" value="BTB"/>
    <property type="match status" value="1"/>
</dbReference>
<feature type="domain" description="BTB" evidence="1">
    <location>
        <begin position="42"/>
        <end position="114"/>
    </location>
</feature>
<dbReference type="Gene3D" id="3.30.710.10">
    <property type="entry name" value="Potassium Channel Kv1.1, Chain A"/>
    <property type="match status" value="1"/>
</dbReference>
<dbReference type="SUPFAM" id="SSF49599">
    <property type="entry name" value="TRAF domain-like"/>
    <property type="match status" value="1"/>
</dbReference>
<dbReference type="SMART" id="SM00061">
    <property type="entry name" value="MATH"/>
    <property type="match status" value="1"/>
</dbReference>
<keyword evidence="3" id="KW-1185">Reference proteome</keyword>
<dbReference type="PROSITE" id="PS50144">
    <property type="entry name" value="MATH"/>
    <property type="match status" value="1"/>
</dbReference>
<evidence type="ECO:0000313" key="4">
    <source>
        <dbReference type="WBParaSite" id="GPLIN_000558600"/>
    </source>
</evidence>
<dbReference type="AlphaFoldDB" id="A0A183BY96"/>
<dbReference type="InterPro" id="IPR011333">
    <property type="entry name" value="SKP1/BTB/POZ_sf"/>
</dbReference>
<dbReference type="InterPro" id="IPR008974">
    <property type="entry name" value="TRAF-like"/>
</dbReference>
<dbReference type="Proteomes" id="UP000050741">
    <property type="component" value="Unassembled WGS sequence"/>
</dbReference>
<evidence type="ECO:0000259" key="1">
    <source>
        <dbReference type="PROSITE" id="PS50097"/>
    </source>
</evidence>
<accession>A0A183BY96</accession>
<dbReference type="Pfam" id="PF22486">
    <property type="entry name" value="MATH_2"/>
    <property type="match status" value="1"/>
</dbReference>
<reference evidence="3" key="1">
    <citation type="submission" date="2014-05" db="EMBL/GenBank/DDBJ databases">
        <title>The genome and life-stage specific transcriptomes of Globodera pallida elucidate key aspects of plant parasitism by a cyst nematode.</title>
        <authorList>
            <person name="Cotton J.A."/>
            <person name="Lilley C.J."/>
            <person name="Jones L.M."/>
            <person name="Kikuchi T."/>
            <person name="Reid A.J."/>
            <person name="Thorpe P."/>
            <person name="Tsai I.J."/>
            <person name="Beasley H."/>
            <person name="Blok V."/>
            <person name="Cock P.J.A."/>
            <person name="Van den Akker S.E."/>
            <person name="Holroyd N."/>
            <person name="Hunt M."/>
            <person name="Mantelin S."/>
            <person name="Naghra H."/>
            <person name="Pain A."/>
            <person name="Palomares-Rius J.E."/>
            <person name="Zarowiecki M."/>
            <person name="Berriman M."/>
            <person name="Jones J.T."/>
            <person name="Urwin P.E."/>
        </authorList>
    </citation>
    <scope>NUCLEOTIDE SEQUENCE [LARGE SCALE GENOMIC DNA]</scope>
    <source>
        <strain evidence="3">Lindley</strain>
    </source>
</reference>
<dbReference type="InterPro" id="IPR000210">
    <property type="entry name" value="BTB/POZ_dom"/>
</dbReference>
<dbReference type="InterPro" id="IPR002083">
    <property type="entry name" value="MATH/TRAF_dom"/>
</dbReference>
<organism evidence="3 4">
    <name type="scientific">Globodera pallida</name>
    <name type="common">Potato cyst nematode worm</name>
    <name type="synonym">Heterodera pallida</name>
    <dbReference type="NCBI Taxonomy" id="36090"/>
    <lineage>
        <taxon>Eukaryota</taxon>
        <taxon>Metazoa</taxon>
        <taxon>Ecdysozoa</taxon>
        <taxon>Nematoda</taxon>
        <taxon>Chromadorea</taxon>
        <taxon>Rhabditida</taxon>
        <taxon>Tylenchina</taxon>
        <taxon>Tylenchomorpha</taxon>
        <taxon>Tylenchoidea</taxon>
        <taxon>Heteroderidae</taxon>
        <taxon>Heteroderinae</taxon>
        <taxon>Globodera</taxon>
    </lineage>
</organism>
<dbReference type="WBParaSite" id="GPLIN_000558600">
    <property type="protein sequence ID" value="GPLIN_000558600"/>
    <property type="gene ID" value="GPLIN_000558600"/>
</dbReference>
<dbReference type="Gene3D" id="2.60.210.10">
    <property type="entry name" value="Apoptosis, Tumor Necrosis Factor Receptor Associated Protein 2, Chain A"/>
    <property type="match status" value="1"/>
</dbReference>
<reference evidence="4" key="2">
    <citation type="submission" date="2016-06" db="UniProtKB">
        <authorList>
            <consortium name="WormBaseParasite"/>
        </authorList>
    </citation>
    <scope>IDENTIFICATION</scope>
</reference>
<sequence>MGNQLVVSRQLLSASCRDGNLETESDSLVDRMKHLLSTAEDADIQFLVGQGTEKEILSAHKLILKAASDVFGKMFLFDAQNAKAGGKEEIKPVEVPDVEVEAFKAMLGFIYADDPSGITGDNVFDVLYAAHKYNVSGLVKADRSAQKFWFIAAADRFRSGVLTSDELISIFQYYAQPDADQPEQYPLQFPTKRRTTSDPYKAKGQIVLKIENVSKFARESRHSRRRLSEAVYIRGLPWKILATSRTFSDEFGFYLRCNDGKTDSDWSCAGSATVRIVSQKKGKKDHIQEISRHIFNLKENKWGIEYFMSFEKLMDPQNGWYDAKNDTVILSAEVTAEEPIGVK</sequence>
<protein>
    <submittedName>
        <fullName evidence="4">BTB domain-containing protein</fullName>
    </submittedName>
</protein>
<dbReference type="SUPFAM" id="SSF54695">
    <property type="entry name" value="POZ domain"/>
    <property type="match status" value="1"/>
</dbReference>
<evidence type="ECO:0000259" key="2">
    <source>
        <dbReference type="PROSITE" id="PS50144"/>
    </source>
</evidence>
<name>A0A183BY96_GLOPA</name>
<feature type="domain" description="MATH" evidence="2">
    <location>
        <begin position="203"/>
        <end position="334"/>
    </location>
</feature>
<dbReference type="PANTHER" id="PTHR45774">
    <property type="entry name" value="BTB/POZ DOMAIN-CONTAINING"/>
    <property type="match status" value="1"/>
</dbReference>
<proteinExistence type="predicted"/>
<dbReference type="GO" id="GO:0000932">
    <property type="term" value="C:P-body"/>
    <property type="evidence" value="ECO:0007669"/>
    <property type="project" value="TreeGrafter"/>
</dbReference>
<dbReference type="PROSITE" id="PS50097">
    <property type="entry name" value="BTB"/>
    <property type="match status" value="1"/>
</dbReference>
<evidence type="ECO:0000313" key="3">
    <source>
        <dbReference type="Proteomes" id="UP000050741"/>
    </source>
</evidence>
<dbReference type="SMART" id="SM00225">
    <property type="entry name" value="BTB"/>
    <property type="match status" value="1"/>
</dbReference>
<dbReference type="PANTHER" id="PTHR45774:SF3">
    <property type="entry name" value="BTB (POZ) DOMAIN-CONTAINING 2B-RELATED"/>
    <property type="match status" value="1"/>
</dbReference>